<dbReference type="AlphaFoldDB" id="G7DW94"/>
<sequence>MLRLPLAWSPTWQIDLLLRVCLRHCRLWPSPLAVLSEADSSRLRSSPRRDCVTWTFVQEAYIREAREGASHISKALPRML</sequence>
<protein>
    <submittedName>
        <fullName evidence="1">Uncharacterized protein</fullName>
    </submittedName>
</protein>
<dbReference type="RefSeq" id="XP_014565085.1">
    <property type="nucleotide sequence ID" value="XM_014709599.1"/>
</dbReference>
<dbReference type="InParanoid" id="G7DW94"/>
<dbReference type="Proteomes" id="UP000009131">
    <property type="component" value="Unassembled WGS sequence"/>
</dbReference>
<gene>
    <name evidence="1" type="primary">Mo01436</name>
    <name evidence="1" type="ORF">E5Q_01436</name>
</gene>
<dbReference type="HOGENOM" id="CLU_2590277_0_0_1"/>
<proteinExistence type="predicted"/>
<accession>G7DW94</accession>
<reference evidence="1 2" key="2">
    <citation type="journal article" date="2012" name="Open Biol.">
        <title>Characteristics of nucleosomes and linker DNA regions on the genome of the basidiomycete Mixia osmundae revealed by mono- and dinucleosome mapping.</title>
        <authorList>
            <person name="Nishida H."/>
            <person name="Kondo S."/>
            <person name="Matsumoto T."/>
            <person name="Suzuki Y."/>
            <person name="Yoshikawa H."/>
            <person name="Taylor T.D."/>
            <person name="Sugiyama J."/>
        </authorList>
    </citation>
    <scope>NUCLEOTIDE SEQUENCE [LARGE SCALE GENOMIC DNA]</scope>
    <source>
        <strain evidence="2">CBS 9802 / IAM 14324 / JCM 22182 / KY 12970</strain>
    </source>
</reference>
<comment type="caution">
    <text evidence="1">The sequence shown here is derived from an EMBL/GenBank/DDBJ whole genome shotgun (WGS) entry which is preliminary data.</text>
</comment>
<reference evidence="1 2" key="1">
    <citation type="journal article" date="2011" name="J. Gen. Appl. Microbiol.">
        <title>Draft genome sequencing of the enigmatic basidiomycete Mixia osmundae.</title>
        <authorList>
            <person name="Nishida H."/>
            <person name="Nagatsuka Y."/>
            <person name="Sugiyama J."/>
        </authorList>
    </citation>
    <scope>NUCLEOTIDE SEQUENCE [LARGE SCALE GENOMIC DNA]</scope>
    <source>
        <strain evidence="2">CBS 9802 / IAM 14324 / JCM 22182 / KY 12970</strain>
    </source>
</reference>
<dbReference type="EMBL" id="BABT02000047">
    <property type="protein sequence ID" value="GAA94782.1"/>
    <property type="molecule type" value="Genomic_DNA"/>
</dbReference>
<name>G7DW94_MIXOS</name>
<evidence type="ECO:0000313" key="1">
    <source>
        <dbReference type="EMBL" id="GAA94782.1"/>
    </source>
</evidence>
<keyword evidence="2" id="KW-1185">Reference proteome</keyword>
<organism evidence="1 2">
    <name type="scientific">Mixia osmundae (strain CBS 9802 / IAM 14324 / JCM 22182 / KY 12970)</name>
    <dbReference type="NCBI Taxonomy" id="764103"/>
    <lineage>
        <taxon>Eukaryota</taxon>
        <taxon>Fungi</taxon>
        <taxon>Dikarya</taxon>
        <taxon>Basidiomycota</taxon>
        <taxon>Pucciniomycotina</taxon>
        <taxon>Mixiomycetes</taxon>
        <taxon>Mixiales</taxon>
        <taxon>Mixiaceae</taxon>
        <taxon>Mixia</taxon>
    </lineage>
</organism>
<evidence type="ECO:0000313" key="2">
    <source>
        <dbReference type="Proteomes" id="UP000009131"/>
    </source>
</evidence>